<evidence type="ECO:0000313" key="6">
    <source>
        <dbReference type="Proteomes" id="UP000333828"/>
    </source>
</evidence>
<dbReference type="PANTHER" id="PTHR43201:SF5">
    <property type="entry name" value="MEDIUM-CHAIN ACYL-COA LIGASE ACSF2, MITOCHONDRIAL"/>
    <property type="match status" value="1"/>
</dbReference>
<gene>
    <name evidence="5" type="primary">fadD3_2</name>
    <name evidence="5" type="ORF">PIN31115_01743</name>
</gene>
<evidence type="ECO:0000256" key="2">
    <source>
        <dbReference type="ARBA" id="ARBA00022598"/>
    </source>
</evidence>
<dbReference type="Proteomes" id="UP000333828">
    <property type="component" value="Unassembled WGS sequence"/>
</dbReference>
<evidence type="ECO:0000313" key="5">
    <source>
        <dbReference type="EMBL" id="VVD93844.1"/>
    </source>
</evidence>
<evidence type="ECO:0000256" key="1">
    <source>
        <dbReference type="ARBA" id="ARBA00006432"/>
    </source>
</evidence>
<dbReference type="GO" id="GO:0006631">
    <property type="term" value="P:fatty acid metabolic process"/>
    <property type="evidence" value="ECO:0007669"/>
    <property type="project" value="TreeGrafter"/>
</dbReference>
<dbReference type="PROSITE" id="PS00455">
    <property type="entry name" value="AMP_BINDING"/>
    <property type="match status" value="1"/>
</dbReference>
<dbReference type="InterPro" id="IPR042099">
    <property type="entry name" value="ANL_N_sf"/>
</dbReference>
<name>A0A5E4U4M3_9BURK</name>
<keyword evidence="6" id="KW-1185">Reference proteome</keyword>
<accession>A0A5E4U4M3</accession>
<protein>
    <submittedName>
        <fullName evidence="5">3-[(3aS,4S,7aS)-7a-methyl-1, 5-dioxo-octahydro-1H-inden-4-yl]propanoyl:CoA ligase</fullName>
        <ecNumber evidence="5">6.2.1.41</ecNumber>
    </submittedName>
</protein>
<feature type="domain" description="AMP-dependent synthetase/ligase" evidence="3">
    <location>
        <begin position="30"/>
        <end position="410"/>
    </location>
</feature>
<dbReference type="EC" id="6.2.1.41" evidence="5"/>
<evidence type="ECO:0000259" key="3">
    <source>
        <dbReference type="Pfam" id="PF00501"/>
    </source>
</evidence>
<dbReference type="GO" id="GO:0031956">
    <property type="term" value="F:medium-chain fatty acid-CoA ligase activity"/>
    <property type="evidence" value="ECO:0007669"/>
    <property type="project" value="TreeGrafter"/>
</dbReference>
<dbReference type="Gene3D" id="3.40.50.12780">
    <property type="entry name" value="N-terminal domain of ligase-like"/>
    <property type="match status" value="1"/>
</dbReference>
<organism evidence="5 6">
    <name type="scientific">Pandoraea iniqua</name>
    <dbReference type="NCBI Taxonomy" id="2508288"/>
    <lineage>
        <taxon>Bacteria</taxon>
        <taxon>Pseudomonadati</taxon>
        <taxon>Pseudomonadota</taxon>
        <taxon>Betaproteobacteria</taxon>
        <taxon>Burkholderiales</taxon>
        <taxon>Burkholderiaceae</taxon>
        <taxon>Pandoraea</taxon>
    </lineage>
</organism>
<proteinExistence type="inferred from homology"/>
<dbReference type="Pfam" id="PF13193">
    <property type="entry name" value="AMP-binding_C"/>
    <property type="match status" value="1"/>
</dbReference>
<dbReference type="RefSeq" id="WP_150683718.1">
    <property type="nucleotide sequence ID" value="NZ_CABPSI010000002.1"/>
</dbReference>
<dbReference type="InterPro" id="IPR025110">
    <property type="entry name" value="AMP-bd_C"/>
</dbReference>
<comment type="similarity">
    <text evidence="1">Belongs to the ATP-dependent AMP-binding enzyme family.</text>
</comment>
<feature type="domain" description="AMP-binding enzyme C-terminal" evidence="4">
    <location>
        <begin position="461"/>
        <end position="529"/>
    </location>
</feature>
<dbReference type="EMBL" id="CABPSI010000002">
    <property type="protein sequence ID" value="VVD93844.1"/>
    <property type="molecule type" value="Genomic_DNA"/>
</dbReference>
<dbReference type="InterPro" id="IPR020845">
    <property type="entry name" value="AMP-binding_CS"/>
</dbReference>
<sequence>MHEPQSGAGHEVYARQFGLEGPVTLPNVLADRARLTPTAEALVIDGERIDYRTLAQRVAQAAARMVGLGIGHGEHVGILMGNSVDWVVLFYAAASIGAVAVPVNTRFKSDELNYCLNQGDVRVLFYVDTFLNIDYTQLLRGVEPAFDSQLPGNVLPLLRRAVMVGDGARELPAGVEHFDALPDTPSLRAEAARRAAAVAPDDVLLIQYTSGTTSFPKGVLLRHRNMLMNAAASALRIGVQPDDRYFSVRPFFHVAGTTMSLLVSLVTGACLLSVPSFDVARVLTILDEERCTLTSGNDTIFLMMMGHPEFRRERIHLRGGWAAAGPEIMQKIHDVMGVPYMVGAYGQSEASPNVVLNDWRDPLALRVGGWASPHPGVEIRTVSAETGEVTAANAPGEIQVRGWGVMKGYYNKPKETAQALGDDGWLRTGDLGVIDGEGRLRMIGRLKDVFRVGGENVAPAEVEETLFTHPAVQLAQVVGVPDARLGEVPAAFVVLRPGAEVTSEALIDWCKSRAANFKVPRYLRFVDSFDGIGMTGSSKVQKNKLREYAIREFGLS</sequence>
<dbReference type="Gene3D" id="3.30.300.30">
    <property type="match status" value="1"/>
</dbReference>
<reference evidence="5 6" key="1">
    <citation type="submission" date="2019-08" db="EMBL/GenBank/DDBJ databases">
        <authorList>
            <person name="Peeters C."/>
        </authorList>
    </citation>
    <scope>NUCLEOTIDE SEQUENCE [LARGE SCALE GENOMIC DNA]</scope>
    <source>
        <strain evidence="5 6">LMG 31115</strain>
    </source>
</reference>
<dbReference type="InterPro" id="IPR045851">
    <property type="entry name" value="AMP-bd_C_sf"/>
</dbReference>
<dbReference type="AlphaFoldDB" id="A0A5E4U4M3"/>
<keyword evidence="2 5" id="KW-0436">Ligase</keyword>
<dbReference type="Pfam" id="PF00501">
    <property type="entry name" value="AMP-binding"/>
    <property type="match status" value="1"/>
</dbReference>
<dbReference type="PANTHER" id="PTHR43201">
    <property type="entry name" value="ACYL-COA SYNTHETASE"/>
    <property type="match status" value="1"/>
</dbReference>
<dbReference type="SUPFAM" id="SSF56801">
    <property type="entry name" value="Acetyl-CoA synthetase-like"/>
    <property type="match status" value="1"/>
</dbReference>
<dbReference type="InterPro" id="IPR000873">
    <property type="entry name" value="AMP-dep_synth/lig_dom"/>
</dbReference>
<evidence type="ECO:0000259" key="4">
    <source>
        <dbReference type="Pfam" id="PF13193"/>
    </source>
</evidence>